<protein>
    <submittedName>
        <fullName evidence="1">Uncharacterized protein</fullName>
    </submittedName>
</protein>
<evidence type="ECO:0000313" key="1">
    <source>
        <dbReference type="EMBL" id="KAK9096663.1"/>
    </source>
</evidence>
<organism evidence="1 2">
    <name type="scientific">Stephania japonica</name>
    <dbReference type="NCBI Taxonomy" id="461633"/>
    <lineage>
        <taxon>Eukaryota</taxon>
        <taxon>Viridiplantae</taxon>
        <taxon>Streptophyta</taxon>
        <taxon>Embryophyta</taxon>
        <taxon>Tracheophyta</taxon>
        <taxon>Spermatophyta</taxon>
        <taxon>Magnoliopsida</taxon>
        <taxon>Ranunculales</taxon>
        <taxon>Menispermaceae</taxon>
        <taxon>Menispermoideae</taxon>
        <taxon>Cissampelideae</taxon>
        <taxon>Stephania</taxon>
    </lineage>
</organism>
<comment type="caution">
    <text evidence="1">The sequence shown here is derived from an EMBL/GenBank/DDBJ whole genome shotgun (WGS) entry which is preliminary data.</text>
</comment>
<name>A0AAP0EU20_9MAGN</name>
<reference evidence="1 2" key="1">
    <citation type="submission" date="2024-01" db="EMBL/GenBank/DDBJ databases">
        <title>Genome assemblies of Stephania.</title>
        <authorList>
            <person name="Yang L."/>
        </authorList>
    </citation>
    <scope>NUCLEOTIDE SEQUENCE [LARGE SCALE GENOMIC DNA]</scope>
    <source>
        <strain evidence="1">QJT</strain>
        <tissue evidence="1">Leaf</tissue>
    </source>
</reference>
<gene>
    <name evidence="1" type="ORF">Sjap_022160</name>
</gene>
<dbReference type="AlphaFoldDB" id="A0AAP0EU20"/>
<dbReference type="EMBL" id="JBBNAE010000009">
    <property type="protein sequence ID" value="KAK9096663.1"/>
    <property type="molecule type" value="Genomic_DNA"/>
</dbReference>
<sequence>MHGKLHTEAYLTVPDKHTMAEELAAVVRPRMNHVVLEAPARPPHFPELHAHHHSYPTDRIDRYGSQNVDRIAAIRLCSPLSA</sequence>
<keyword evidence="2" id="KW-1185">Reference proteome</keyword>
<proteinExistence type="predicted"/>
<dbReference type="Proteomes" id="UP001417504">
    <property type="component" value="Unassembled WGS sequence"/>
</dbReference>
<evidence type="ECO:0000313" key="2">
    <source>
        <dbReference type="Proteomes" id="UP001417504"/>
    </source>
</evidence>
<accession>A0AAP0EU20</accession>